<dbReference type="PROSITE" id="PS00690">
    <property type="entry name" value="DEAH_ATP_HELICASE"/>
    <property type="match status" value="1"/>
</dbReference>
<organism evidence="10 11">
    <name type="scientific">Pallidibacillus pasinlerensis</name>
    <dbReference type="NCBI Taxonomy" id="2703818"/>
    <lineage>
        <taxon>Bacteria</taxon>
        <taxon>Bacillati</taxon>
        <taxon>Bacillota</taxon>
        <taxon>Bacilli</taxon>
        <taxon>Bacillales</taxon>
        <taxon>Bacillaceae</taxon>
        <taxon>Pallidibacillus</taxon>
    </lineage>
</organism>
<dbReference type="PANTHER" id="PTHR13710">
    <property type="entry name" value="DNA HELICASE RECQ FAMILY MEMBER"/>
    <property type="match status" value="1"/>
</dbReference>
<evidence type="ECO:0000256" key="4">
    <source>
        <dbReference type="ARBA" id="ARBA00022840"/>
    </source>
</evidence>
<name>A0ABW9ZYV4_9BACI</name>
<dbReference type="InterPro" id="IPR032284">
    <property type="entry name" value="RecQ_Zn-bd"/>
</dbReference>
<dbReference type="InterPro" id="IPR004589">
    <property type="entry name" value="DNA_helicase_ATP-dep_RecQ"/>
</dbReference>
<sequence length="491" mass="57551">MNLEQILQKHFSFKAFRTGQKEIIQSILENKNTLALLPTGTGKSLCYQLPGYILDGIILIISPLLSLMQDQVEQMKLKGEKRVVAINSFLTFEERNFVLNNIENYKFIYISPEMLQNEQIASIFQKVKISLLVIDEAHCISQWGYDFRPDYLELGNVRKKLGNPVTLALTATAKFDVRKDIKKYLFMEDAKEYIFSMDRPNISIQVEKIRDYPEKLQRLIELVDKLQGPGIIYFSSKKKADEVAQLLNEKGLCKVASYHAGLDQEMRILLQQQFLYNQIDVMCATSAFGMGVNKENVRYVIHFHPPLNIESYLQEIGRAGRDGNESIAIMLYSEDDFFLQQQLLENELPNDTHIDVFTDLVRSSNKTNDFSRNQPYPGYSEVHWRILWKYYESSNGVHEFQSTMKSFVKTRLQIKKEKLQELINWILTNGCRRKNILHIFEQEETKRVSNCCDFCGIDFTRFKKQEKLKLSEKTWMWRDRLKSIFQIEELK</sequence>
<evidence type="ECO:0000256" key="7">
    <source>
        <dbReference type="ARBA" id="ARBA00044550"/>
    </source>
</evidence>
<dbReference type="Pfam" id="PF00271">
    <property type="entry name" value="Helicase_C"/>
    <property type="match status" value="1"/>
</dbReference>
<dbReference type="EMBL" id="JAACYS010000003">
    <property type="protein sequence ID" value="NCU16351.1"/>
    <property type="molecule type" value="Genomic_DNA"/>
</dbReference>
<protein>
    <recommendedName>
        <fullName evidence="6">ATP-dependent DNA helicase RecQ</fullName>
    </recommendedName>
    <alternativeName>
        <fullName evidence="7">DNA 3'-5' helicase RecQ</fullName>
    </alternativeName>
</protein>
<proteinExistence type="predicted"/>
<dbReference type="CDD" id="cd17920">
    <property type="entry name" value="DEXHc_RecQ"/>
    <property type="match status" value="1"/>
</dbReference>
<dbReference type="InterPro" id="IPR027417">
    <property type="entry name" value="P-loop_NTPase"/>
</dbReference>
<feature type="domain" description="Helicase ATP-binding" evidence="8">
    <location>
        <begin position="24"/>
        <end position="191"/>
    </location>
</feature>
<dbReference type="Pfam" id="PF00270">
    <property type="entry name" value="DEAD"/>
    <property type="match status" value="1"/>
</dbReference>
<reference evidence="10 11" key="1">
    <citation type="submission" date="2020-01" db="EMBL/GenBank/DDBJ databases">
        <title>A novel Bacillus sp. from Pasinler.</title>
        <authorList>
            <person name="Adiguzel A."/>
            <person name="Ay H."/>
            <person name="Baltaci M.O."/>
        </authorList>
    </citation>
    <scope>NUCLEOTIDE SEQUENCE [LARGE SCALE GENOMIC DNA]</scope>
    <source>
        <strain evidence="10 11">P1</strain>
    </source>
</reference>
<dbReference type="InterPro" id="IPR002464">
    <property type="entry name" value="DNA/RNA_helicase_DEAH_CS"/>
</dbReference>
<evidence type="ECO:0000259" key="8">
    <source>
        <dbReference type="PROSITE" id="PS51192"/>
    </source>
</evidence>
<evidence type="ECO:0000256" key="6">
    <source>
        <dbReference type="ARBA" id="ARBA00044535"/>
    </source>
</evidence>
<dbReference type="Pfam" id="PF16124">
    <property type="entry name" value="RecQ_Zn_bind"/>
    <property type="match status" value="1"/>
</dbReference>
<evidence type="ECO:0000256" key="2">
    <source>
        <dbReference type="ARBA" id="ARBA00022801"/>
    </source>
</evidence>
<dbReference type="SUPFAM" id="SSF52540">
    <property type="entry name" value="P-loop containing nucleoside triphosphate hydrolases"/>
    <property type="match status" value="1"/>
</dbReference>
<dbReference type="SMART" id="SM00487">
    <property type="entry name" value="DEXDc"/>
    <property type="match status" value="1"/>
</dbReference>
<dbReference type="InterPro" id="IPR011545">
    <property type="entry name" value="DEAD/DEAH_box_helicase_dom"/>
</dbReference>
<dbReference type="InterPro" id="IPR001650">
    <property type="entry name" value="Helicase_C-like"/>
</dbReference>
<dbReference type="Gene3D" id="3.40.50.300">
    <property type="entry name" value="P-loop containing nucleotide triphosphate hydrolases"/>
    <property type="match status" value="2"/>
</dbReference>
<gene>
    <name evidence="10" type="ORF">GW534_00985</name>
</gene>
<dbReference type="PANTHER" id="PTHR13710:SF84">
    <property type="entry name" value="ATP-DEPENDENT DNA HELICASE RECS-RELATED"/>
    <property type="match status" value="1"/>
</dbReference>
<feature type="domain" description="Helicase C-terminal" evidence="9">
    <location>
        <begin position="218"/>
        <end position="365"/>
    </location>
</feature>
<keyword evidence="5" id="KW-0238">DNA-binding</keyword>
<dbReference type="RefSeq" id="WP_161919190.1">
    <property type="nucleotide sequence ID" value="NZ_JAACYS010000003.1"/>
</dbReference>
<keyword evidence="4" id="KW-0067">ATP-binding</keyword>
<evidence type="ECO:0000313" key="11">
    <source>
        <dbReference type="Proteomes" id="UP000743899"/>
    </source>
</evidence>
<keyword evidence="3 10" id="KW-0347">Helicase</keyword>
<evidence type="ECO:0000259" key="9">
    <source>
        <dbReference type="PROSITE" id="PS51194"/>
    </source>
</evidence>
<dbReference type="Proteomes" id="UP000743899">
    <property type="component" value="Unassembled WGS sequence"/>
</dbReference>
<dbReference type="InterPro" id="IPR014001">
    <property type="entry name" value="Helicase_ATP-bd"/>
</dbReference>
<dbReference type="PROSITE" id="PS51194">
    <property type="entry name" value="HELICASE_CTER"/>
    <property type="match status" value="1"/>
</dbReference>
<keyword evidence="11" id="KW-1185">Reference proteome</keyword>
<accession>A0ABW9ZYV4</accession>
<evidence type="ECO:0000256" key="5">
    <source>
        <dbReference type="ARBA" id="ARBA00023125"/>
    </source>
</evidence>
<evidence type="ECO:0000313" key="10">
    <source>
        <dbReference type="EMBL" id="NCU16351.1"/>
    </source>
</evidence>
<comment type="caution">
    <text evidence="10">The sequence shown here is derived from an EMBL/GenBank/DDBJ whole genome shotgun (WGS) entry which is preliminary data.</text>
</comment>
<keyword evidence="2" id="KW-0378">Hydrolase</keyword>
<keyword evidence="1" id="KW-0547">Nucleotide-binding</keyword>
<evidence type="ECO:0000256" key="1">
    <source>
        <dbReference type="ARBA" id="ARBA00022741"/>
    </source>
</evidence>
<dbReference type="SMART" id="SM00490">
    <property type="entry name" value="HELICc"/>
    <property type="match status" value="1"/>
</dbReference>
<dbReference type="GO" id="GO:0004386">
    <property type="term" value="F:helicase activity"/>
    <property type="evidence" value="ECO:0007669"/>
    <property type="project" value="UniProtKB-KW"/>
</dbReference>
<dbReference type="PROSITE" id="PS51192">
    <property type="entry name" value="HELICASE_ATP_BIND_1"/>
    <property type="match status" value="1"/>
</dbReference>
<evidence type="ECO:0000256" key="3">
    <source>
        <dbReference type="ARBA" id="ARBA00022806"/>
    </source>
</evidence>
<dbReference type="NCBIfam" id="TIGR00614">
    <property type="entry name" value="recQ_fam"/>
    <property type="match status" value="1"/>
</dbReference>